<dbReference type="PANTHER" id="PTHR24051:SF5">
    <property type="entry name" value="SUSHI DOMAIN-CONTAINING PROTEIN 1"/>
    <property type="match status" value="1"/>
</dbReference>
<dbReference type="InterPro" id="IPR051622">
    <property type="entry name" value="R-tyr_protein_phosphatases"/>
</dbReference>
<evidence type="ECO:0000313" key="15">
    <source>
        <dbReference type="Proteomes" id="UP000694890"/>
    </source>
</evidence>
<evidence type="ECO:0000256" key="9">
    <source>
        <dbReference type="ARBA" id="ARBA00023180"/>
    </source>
</evidence>
<feature type="disulfide bond" evidence="10">
    <location>
        <begin position="65"/>
        <end position="82"/>
    </location>
</feature>
<feature type="domain" description="Sushi" evidence="14">
    <location>
        <begin position="262"/>
        <end position="321"/>
    </location>
</feature>
<gene>
    <name evidence="16 17 18" type="primary">susd1</name>
</gene>
<keyword evidence="5" id="KW-0677">Repeat</keyword>
<dbReference type="InterPro" id="IPR000152">
    <property type="entry name" value="EGF-type_Asp/Asn_hydroxyl_site"/>
</dbReference>
<dbReference type="Proteomes" id="UP000694890">
    <property type="component" value="Linkage group LG13"/>
</dbReference>
<dbReference type="GeneID" id="108878729"/>
<reference evidence="16 17" key="1">
    <citation type="submission" date="2025-04" db="UniProtKB">
        <authorList>
            <consortium name="RefSeq"/>
        </authorList>
    </citation>
    <scope>IDENTIFICATION</scope>
    <source>
        <tissue evidence="16 17">Brain</tissue>
    </source>
</reference>
<dbReference type="InterPro" id="IPR018097">
    <property type="entry name" value="EGF_Ca-bd_CS"/>
</dbReference>
<evidence type="ECO:0000256" key="3">
    <source>
        <dbReference type="ARBA" id="ARBA00022692"/>
    </source>
</evidence>
<dbReference type="SUPFAM" id="SSF57184">
    <property type="entry name" value="Growth factor receptor domain"/>
    <property type="match status" value="1"/>
</dbReference>
<dbReference type="Gene3D" id="2.20.28.230">
    <property type="match status" value="1"/>
</dbReference>
<comment type="subcellular location">
    <subcellularLocation>
        <location evidence="1">Membrane</location>
        <topology evidence="1">Single-pass type I membrane protein</topology>
    </subcellularLocation>
</comment>
<dbReference type="PROSITE" id="PS01187">
    <property type="entry name" value="EGF_CA"/>
    <property type="match status" value="1"/>
</dbReference>
<dbReference type="AlphaFoldDB" id="A0AAJ7PHL8"/>
<feature type="domain" description="Sushi" evidence="14">
    <location>
        <begin position="502"/>
        <end position="561"/>
    </location>
</feature>
<dbReference type="InterPro" id="IPR009030">
    <property type="entry name" value="Growth_fac_rcpt_cys_sf"/>
</dbReference>
<dbReference type="InterPro" id="IPR000742">
    <property type="entry name" value="EGF"/>
</dbReference>
<dbReference type="RefSeq" id="XP_050931092.1">
    <property type="nucleotide sequence ID" value="XM_051075135.1"/>
</dbReference>
<feature type="domain" description="EGF-like" evidence="13">
    <location>
        <begin position="150"/>
        <end position="187"/>
    </location>
</feature>
<dbReference type="PROSITE" id="PS50026">
    <property type="entry name" value="EGF_3"/>
    <property type="match status" value="3"/>
</dbReference>
<evidence type="ECO:0000313" key="17">
    <source>
        <dbReference type="RefSeq" id="XP_050931092.1"/>
    </source>
</evidence>
<keyword evidence="7 12" id="KW-0472">Membrane</keyword>
<dbReference type="InterPro" id="IPR049883">
    <property type="entry name" value="NOTCH1_EGF-like"/>
</dbReference>
<dbReference type="CDD" id="cd00033">
    <property type="entry name" value="CCP"/>
    <property type="match status" value="7"/>
</dbReference>
<evidence type="ECO:0000256" key="4">
    <source>
        <dbReference type="ARBA" id="ARBA00022729"/>
    </source>
</evidence>
<evidence type="ECO:0000256" key="10">
    <source>
        <dbReference type="PROSITE-ProRule" id="PRU00076"/>
    </source>
</evidence>
<dbReference type="Pfam" id="PF00084">
    <property type="entry name" value="Sushi"/>
    <property type="match status" value="7"/>
</dbReference>
<dbReference type="SMART" id="SM00179">
    <property type="entry name" value="EGF_CA"/>
    <property type="match status" value="2"/>
</dbReference>
<dbReference type="InterPro" id="IPR035976">
    <property type="entry name" value="Sushi/SCR/CCP_sf"/>
</dbReference>
<evidence type="ECO:0000256" key="2">
    <source>
        <dbReference type="ARBA" id="ARBA00022536"/>
    </source>
</evidence>
<feature type="domain" description="EGF-like" evidence="13">
    <location>
        <begin position="98"/>
        <end position="137"/>
    </location>
</feature>
<feature type="domain" description="Sushi" evidence="14">
    <location>
        <begin position="382"/>
        <end position="441"/>
    </location>
</feature>
<dbReference type="CDD" id="cd00054">
    <property type="entry name" value="EGF_CA"/>
    <property type="match status" value="2"/>
</dbReference>
<organism evidence="15 16">
    <name type="scientific">Lates calcarifer</name>
    <name type="common">Barramundi</name>
    <name type="synonym">Holocentrus calcarifer</name>
    <dbReference type="NCBI Taxonomy" id="8187"/>
    <lineage>
        <taxon>Eukaryota</taxon>
        <taxon>Metazoa</taxon>
        <taxon>Chordata</taxon>
        <taxon>Craniata</taxon>
        <taxon>Vertebrata</taxon>
        <taxon>Euteleostomi</taxon>
        <taxon>Actinopterygii</taxon>
        <taxon>Neopterygii</taxon>
        <taxon>Teleostei</taxon>
        <taxon>Neoteleostei</taxon>
        <taxon>Acanthomorphata</taxon>
        <taxon>Carangaria</taxon>
        <taxon>Carangaria incertae sedis</taxon>
        <taxon>Centropomidae</taxon>
        <taxon>Lates</taxon>
    </lineage>
</organism>
<dbReference type="SUPFAM" id="SSF57535">
    <property type="entry name" value="Complement control module/SCR domain"/>
    <property type="match status" value="8"/>
</dbReference>
<evidence type="ECO:0000256" key="12">
    <source>
        <dbReference type="SAM" id="Phobius"/>
    </source>
</evidence>
<keyword evidence="6 12" id="KW-1133">Transmembrane helix</keyword>
<evidence type="ECO:0000259" key="14">
    <source>
        <dbReference type="PROSITE" id="PS50923"/>
    </source>
</evidence>
<dbReference type="KEGG" id="lcf:108878729"/>
<dbReference type="Pfam" id="PF07645">
    <property type="entry name" value="EGF_CA"/>
    <property type="match status" value="2"/>
</dbReference>
<feature type="domain" description="Sushi" evidence="14">
    <location>
        <begin position="442"/>
        <end position="501"/>
    </location>
</feature>
<evidence type="ECO:0000313" key="16">
    <source>
        <dbReference type="RefSeq" id="XP_018525208.1"/>
    </source>
</evidence>
<dbReference type="Gene3D" id="2.10.25.10">
    <property type="entry name" value="Laminin"/>
    <property type="match status" value="2"/>
</dbReference>
<dbReference type="CTD" id="64420"/>
<keyword evidence="11" id="KW-0768">Sushi</keyword>
<feature type="domain" description="Sushi" evidence="14">
    <location>
        <begin position="202"/>
        <end position="261"/>
    </location>
</feature>
<dbReference type="FunFam" id="2.10.25.10:FF:000038">
    <property type="entry name" value="Fibrillin 2"/>
    <property type="match status" value="2"/>
</dbReference>
<dbReference type="RefSeq" id="XP_050931093.1">
    <property type="nucleotide sequence ID" value="XM_051075136.1"/>
</dbReference>
<evidence type="ECO:0000259" key="13">
    <source>
        <dbReference type="PROSITE" id="PS50026"/>
    </source>
</evidence>
<dbReference type="RefSeq" id="XP_018525208.1">
    <property type="nucleotide sequence ID" value="XM_018669692.2"/>
</dbReference>
<dbReference type="GO" id="GO:0016020">
    <property type="term" value="C:membrane"/>
    <property type="evidence" value="ECO:0007669"/>
    <property type="project" value="UniProtKB-SubCell"/>
</dbReference>
<dbReference type="PROSITE" id="PS50923">
    <property type="entry name" value="SUSHI"/>
    <property type="match status" value="7"/>
</dbReference>
<evidence type="ECO:0000256" key="6">
    <source>
        <dbReference type="ARBA" id="ARBA00022989"/>
    </source>
</evidence>
<dbReference type="Gene3D" id="2.10.70.10">
    <property type="entry name" value="Complement Module, domain 1"/>
    <property type="match status" value="6"/>
</dbReference>
<keyword evidence="4" id="KW-0732">Signal</keyword>
<proteinExistence type="predicted"/>
<dbReference type="PROSITE" id="PS00010">
    <property type="entry name" value="ASX_HYDROXYL"/>
    <property type="match status" value="2"/>
</dbReference>
<evidence type="ECO:0000256" key="7">
    <source>
        <dbReference type="ARBA" id="ARBA00023136"/>
    </source>
</evidence>
<accession>A0AAJ7PHL8</accession>
<feature type="domain" description="Sushi" evidence="14">
    <location>
        <begin position="562"/>
        <end position="621"/>
    </location>
</feature>
<evidence type="ECO:0000313" key="18">
    <source>
        <dbReference type="RefSeq" id="XP_050931093.1"/>
    </source>
</evidence>
<keyword evidence="8 10" id="KW-1015">Disulfide bond</keyword>
<dbReference type="SMART" id="SM00032">
    <property type="entry name" value="CCP"/>
    <property type="match status" value="8"/>
</dbReference>
<dbReference type="GO" id="GO:0005509">
    <property type="term" value="F:calcium ion binding"/>
    <property type="evidence" value="ECO:0007669"/>
    <property type="project" value="InterPro"/>
</dbReference>
<dbReference type="Pfam" id="PF23144">
    <property type="entry name" value="Fn3_PTPRU"/>
    <property type="match status" value="1"/>
</dbReference>
<dbReference type="SMART" id="SM00181">
    <property type="entry name" value="EGF"/>
    <property type="match status" value="3"/>
</dbReference>
<dbReference type="GO" id="GO:0030855">
    <property type="term" value="P:epithelial cell differentiation"/>
    <property type="evidence" value="ECO:0007669"/>
    <property type="project" value="UniProtKB-ARBA"/>
</dbReference>
<dbReference type="InterPro" id="IPR000436">
    <property type="entry name" value="Sushi_SCR_CCP_dom"/>
</dbReference>
<evidence type="ECO:0000256" key="8">
    <source>
        <dbReference type="ARBA" id="ARBA00023157"/>
    </source>
</evidence>
<keyword evidence="3 12" id="KW-0812">Transmembrane</keyword>
<comment type="caution">
    <text evidence="10">Lacks conserved residue(s) required for the propagation of feature annotation.</text>
</comment>
<evidence type="ECO:0000256" key="11">
    <source>
        <dbReference type="PROSITE-ProRule" id="PRU00302"/>
    </source>
</evidence>
<dbReference type="PANTHER" id="PTHR24051">
    <property type="entry name" value="SUSHI DOMAIN-CONTAINING PROTEIN 1"/>
    <property type="match status" value="1"/>
</dbReference>
<feature type="domain" description="EGF-like" evidence="13">
    <location>
        <begin position="58"/>
        <end position="97"/>
    </location>
</feature>
<dbReference type="InterPro" id="IPR057598">
    <property type="entry name" value="Fn3_PTPRU"/>
</dbReference>
<feature type="transmembrane region" description="Helical" evidence="12">
    <location>
        <begin position="909"/>
        <end position="933"/>
    </location>
</feature>
<evidence type="ECO:0000256" key="5">
    <source>
        <dbReference type="ARBA" id="ARBA00022737"/>
    </source>
</evidence>
<name>A0AAJ7PHL8_LATCA</name>
<dbReference type="PROSITE" id="PS01186">
    <property type="entry name" value="EGF_2"/>
    <property type="match status" value="1"/>
</dbReference>
<dbReference type="InterPro" id="IPR001881">
    <property type="entry name" value="EGF-like_Ca-bd_dom"/>
</dbReference>
<keyword evidence="2 10" id="KW-0245">EGF-like domain</keyword>
<keyword evidence="9" id="KW-0325">Glycoprotein</keyword>
<protein>
    <submittedName>
        <fullName evidence="16 17">Sushi domain-containing protein 1 isoform X1</fullName>
    </submittedName>
</protein>
<sequence>MVHKTEVKIEKKKMGMRILSEVQRTAELLSQRTHKTNRTMIVVFLLCVVAGIPAVGQTLDVCATCHANATCDNKSDSSGKVCNCKYGFVGNGRTFCQDKDECQIGASKICGQHTTCHNTYGSYYCTCLSGYSPSNNMAIFIPNDGTHCQDIDECRITNLCGEGGQCRNLDGSFECSCQLGYQVHNGVEPFHPQRDKAFCKVVDCGPPASVEDTVLLSVTGTTYGNVATFACDEGFIWARGDNTSVCGVNGLWRGLTMVCEEVDCGSPPAIPHSHMLWNNSSRMGTEVVYQCNSGYHNVGKGNVSICIAMGQWEEPSVLCQETLCGSPPISESTEQVWDGNTAPGSTVLYFCKQGFLNKGGHNVSVCNENGQWTPPSLSCQEILCGDPPILPHTGQVWNGSSTIGSTVTYYCKTGFYHSEGNNASQCTINGYWTKPNITCLEVQCGVPPPIPHSVMLWDKISTVGSQVVYQCKSGYHSVGGGNVSVCTASGGWDEASMLCQEISCQEPVFKPHSKILWDGRSHIGSVVSYQCDEGYRTRGQKNYSICGENGQWENIDLWCEEISCGPPLILPHTNLLWDHTSRPGSVVLYECMDGFYLTSGNNLSVCSISGEWGKISAKCRAKCGPVPFLANSEVVWHNRSVVIHRCVDGYHSWRGSNVSVCGMSGMWQKATLTCIEIKPPINHLYVLNEKCVHWRAEKYEEDTEVYKVTYIGSRDYQRSFHDKRKQFLSSKADQLDLCLNLLPVTNYSISITAVSARFTATITTNTSLPVPPAPVVYYREFETPVPTLRLRRSANTLDPISLYQVYVLPVEEIIVFDCSSPGLSDPSSKSKSSSEYITAQIHVREVRTEMNFTVGDGLHYGGFYNAPLENGRNYYIILRAVSQWKTDLKSSCVLWAEIKGTSYVLRVSLLSTAVSVGLVALVILGGYSCTWYFKKT</sequence>
<feature type="domain" description="Sushi" evidence="14">
    <location>
        <begin position="322"/>
        <end position="381"/>
    </location>
</feature>
<evidence type="ECO:0000256" key="1">
    <source>
        <dbReference type="ARBA" id="ARBA00004479"/>
    </source>
</evidence>